<dbReference type="Gene3D" id="3.40.50.300">
    <property type="entry name" value="P-loop containing nucleotide triphosphate hydrolases"/>
    <property type="match status" value="1"/>
</dbReference>
<sequence>MDTFIENVVDFGIKKFKSISDFNENLETLERNVKQLSDKELDEDEHRRAAKLNRTFRKGNNIVIILDDVRERLSLEKLGNPLGVEDCKLILTTPSFDVCRKRDCQEKFEAEELNTDEALSCINH</sequence>
<evidence type="ECO:0000259" key="1">
    <source>
        <dbReference type="Pfam" id="PF00931"/>
    </source>
</evidence>
<gene>
    <name evidence="2" type="ORF">HAX54_048396</name>
</gene>
<feature type="domain" description="NB-ARC" evidence="1">
    <location>
        <begin position="28"/>
        <end position="120"/>
    </location>
</feature>
<dbReference type="InterPro" id="IPR002182">
    <property type="entry name" value="NB-ARC"/>
</dbReference>
<dbReference type="EMBL" id="JACEIK010007989">
    <property type="protein sequence ID" value="MCE3050902.1"/>
    <property type="molecule type" value="Genomic_DNA"/>
</dbReference>
<organism evidence="2 3">
    <name type="scientific">Datura stramonium</name>
    <name type="common">Jimsonweed</name>
    <name type="synonym">Common thornapple</name>
    <dbReference type="NCBI Taxonomy" id="4076"/>
    <lineage>
        <taxon>Eukaryota</taxon>
        <taxon>Viridiplantae</taxon>
        <taxon>Streptophyta</taxon>
        <taxon>Embryophyta</taxon>
        <taxon>Tracheophyta</taxon>
        <taxon>Spermatophyta</taxon>
        <taxon>Magnoliopsida</taxon>
        <taxon>eudicotyledons</taxon>
        <taxon>Gunneridae</taxon>
        <taxon>Pentapetalae</taxon>
        <taxon>asterids</taxon>
        <taxon>lamiids</taxon>
        <taxon>Solanales</taxon>
        <taxon>Solanaceae</taxon>
        <taxon>Solanoideae</taxon>
        <taxon>Datureae</taxon>
        <taxon>Datura</taxon>
    </lineage>
</organism>
<protein>
    <recommendedName>
        <fullName evidence="1">NB-ARC domain-containing protein</fullName>
    </recommendedName>
</protein>
<comment type="caution">
    <text evidence="2">The sequence shown here is derived from an EMBL/GenBank/DDBJ whole genome shotgun (WGS) entry which is preliminary data.</text>
</comment>
<keyword evidence="3" id="KW-1185">Reference proteome</keyword>
<proteinExistence type="predicted"/>
<evidence type="ECO:0000313" key="2">
    <source>
        <dbReference type="EMBL" id="MCE3050902.1"/>
    </source>
</evidence>
<dbReference type="Proteomes" id="UP000823775">
    <property type="component" value="Unassembled WGS sequence"/>
</dbReference>
<name>A0ABS8WM40_DATST</name>
<accession>A0ABS8WM40</accession>
<dbReference type="InterPro" id="IPR027417">
    <property type="entry name" value="P-loop_NTPase"/>
</dbReference>
<evidence type="ECO:0000313" key="3">
    <source>
        <dbReference type="Proteomes" id="UP000823775"/>
    </source>
</evidence>
<dbReference type="Pfam" id="PF00931">
    <property type="entry name" value="NB-ARC"/>
    <property type="match status" value="1"/>
</dbReference>
<dbReference type="SUPFAM" id="SSF52540">
    <property type="entry name" value="P-loop containing nucleoside triphosphate hydrolases"/>
    <property type="match status" value="1"/>
</dbReference>
<reference evidence="2 3" key="1">
    <citation type="journal article" date="2021" name="BMC Genomics">
        <title>Datura genome reveals duplications of psychoactive alkaloid biosynthetic genes and high mutation rate following tissue culture.</title>
        <authorList>
            <person name="Rajewski A."/>
            <person name="Carter-House D."/>
            <person name="Stajich J."/>
            <person name="Litt A."/>
        </authorList>
    </citation>
    <scope>NUCLEOTIDE SEQUENCE [LARGE SCALE GENOMIC DNA]</scope>
    <source>
        <strain evidence="2">AR-01</strain>
    </source>
</reference>